<dbReference type="SUPFAM" id="SSF52266">
    <property type="entry name" value="SGNH hydrolase"/>
    <property type="match status" value="1"/>
</dbReference>
<gene>
    <name evidence="1" type="ORF">GQA94_19445</name>
</gene>
<dbReference type="InterPro" id="IPR036514">
    <property type="entry name" value="SGNH_hydro_sf"/>
</dbReference>
<reference evidence="1 2" key="1">
    <citation type="submission" date="2019-12" db="EMBL/GenBank/DDBJ databases">
        <title>Complete genome sequence of Pseudomonas stutzeri.</title>
        <authorList>
            <person name="Lim S.R."/>
            <person name="Kim J.H."/>
        </authorList>
    </citation>
    <scope>NUCLEOTIDE SEQUENCE [LARGE SCALE GENOMIC DNA]</scope>
    <source>
        <strain evidence="1 2">PM101005</strain>
    </source>
</reference>
<protein>
    <submittedName>
        <fullName evidence="1">Phosphate ABC transporter substrate-binding protein</fullName>
    </submittedName>
</protein>
<dbReference type="EMBL" id="CP046902">
    <property type="protein sequence ID" value="QGZ32114.1"/>
    <property type="molecule type" value="Genomic_DNA"/>
</dbReference>
<organism evidence="1 2">
    <name type="scientific">Stutzerimonas stutzeri</name>
    <name type="common">Pseudomonas stutzeri</name>
    <dbReference type="NCBI Taxonomy" id="316"/>
    <lineage>
        <taxon>Bacteria</taxon>
        <taxon>Pseudomonadati</taxon>
        <taxon>Pseudomonadota</taxon>
        <taxon>Gammaproteobacteria</taxon>
        <taxon>Pseudomonadales</taxon>
        <taxon>Pseudomonadaceae</taxon>
        <taxon>Stutzerimonas</taxon>
    </lineage>
</organism>
<dbReference type="AlphaFoldDB" id="A0A6I6LNB1"/>
<dbReference type="Proteomes" id="UP000438983">
    <property type="component" value="Chromosome"/>
</dbReference>
<dbReference type="Gene3D" id="3.40.50.1110">
    <property type="entry name" value="SGNH hydrolase"/>
    <property type="match status" value="1"/>
</dbReference>
<accession>A0A6I6LNB1</accession>
<dbReference type="GO" id="GO:0016788">
    <property type="term" value="F:hydrolase activity, acting on ester bonds"/>
    <property type="evidence" value="ECO:0007669"/>
    <property type="project" value="UniProtKB-ARBA"/>
</dbReference>
<proteinExistence type="predicted"/>
<sequence>MSEPSRICAHSSREAAATPRWTTVILGAVLLAGPLGSFANDPSLADRDAQNKRFSERLMAQPAQHAPMPTAKYNHVITYGQSLASAAEGWPALSKQPRYDNLMLGDSVRSATYSGARFVPVGGASFKPLKAVVQLKRDPKIILDGKAVALLEDAAQEEGESVEVGALNMARRLYLEARGTEADPEHIFVASNASTSGRSIAQLSKRGGTGEYRRVLQAVDQARQVAEAEGASYSLSAFFWLQGEYDYSQVQGGVNDKATYKNMLRQLRDDLNADTAQALTGQQRMPAFISYQTDAKSSVVNGSLDIGMAQWELAQEQPNWYLAGPVYPYVDKGTHLSANGYRWFGQMLGKVFHRVIVERRDWQPLSPRGATVEGREILIDFHVPHPPLVFDQPYLGYQPRTIDNRGFTLADELGEVPIGSVDIAADTVVRLSASRDLVGSPRIRYASHAVGGAGELRDSDPTRADAAYRYLPHEGMPREANIAALVDKPYPLHNWSIAFEIQARRIDAARPQP</sequence>
<name>A0A6I6LNB1_STUST</name>
<evidence type="ECO:0000313" key="1">
    <source>
        <dbReference type="EMBL" id="QGZ32114.1"/>
    </source>
</evidence>
<evidence type="ECO:0000313" key="2">
    <source>
        <dbReference type="Proteomes" id="UP000438983"/>
    </source>
</evidence>
<dbReference type="OrthoDB" id="184803at2"/>
<dbReference type="RefSeq" id="WP_158189549.1">
    <property type="nucleotide sequence ID" value="NZ_CP046902.1"/>
</dbReference>